<dbReference type="EMBL" id="FXUL01000045">
    <property type="protein sequence ID" value="SMP81533.1"/>
    <property type="molecule type" value="Genomic_DNA"/>
</dbReference>
<sequence>MNKQNKLIPTEATDNCIVFNTEPPQPSGSGMKQIVTCLVTKTFIYPAEFVQINKHDRTLRYTVRDHVVQGRLKMDATR</sequence>
<evidence type="ECO:0000313" key="1">
    <source>
        <dbReference type="EMBL" id="SMP81533.1"/>
    </source>
</evidence>
<comment type="caution">
    <text evidence="1">The sequence shown here is derived from an EMBL/GenBank/DDBJ whole genome shotgun (WGS) entry which is preliminary data.</text>
</comment>
<name>A0ABY1QUU0_9BURK</name>
<reference evidence="1 2" key="1">
    <citation type="submission" date="2017-05" db="EMBL/GenBank/DDBJ databases">
        <authorList>
            <person name="Varghese N."/>
            <person name="Submissions S."/>
        </authorList>
    </citation>
    <scope>NUCLEOTIDE SEQUENCE [LARGE SCALE GENOMIC DNA]</scope>
    <source>
        <strain evidence="1 2">DSM 26001</strain>
    </source>
</reference>
<evidence type="ECO:0000313" key="2">
    <source>
        <dbReference type="Proteomes" id="UP001158049"/>
    </source>
</evidence>
<protein>
    <submittedName>
        <fullName evidence="1">Uncharacterized protein</fullName>
    </submittedName>
</protein>
<keyword evidence="2" id="KW-1185">Reference proteome</keyword>
<gene>
    <name evidence="1" type="ORF">SAMN06295970_1454</name>
</gene>
<proteinExistence type="predicted"/>
<organism evidence="1 2">
    <name type="scientific">Noviherbaspirillum suwonense</name>
    <dbReference type="NCBI Taxonomy" id="1224511"/>
    <lineage>
        <taxon>Bacteria</taxon>
        <taxon>Pseudomonadati</taxon>
        <taxon>Pseudomonadota</taxon>
        <taxon>Betaproteobacteria</taxon>
        <taxon>Burkholderiales</taxon>
        <taxon>Oxalobacteraceae</taxon>
        <taxon>Noviherbaspirillum</taxon>
    </lineage>
</organism>
<dbReference type="Proteomes" id="UP001158049">
    <property type="component" value="Unassembled WGS sequence"/>
</dbReference>
<accession>A0ABY1QUU0</accession>